<feature type="transmembrane region" description="Helical" evidence="1">
    <location>
        <begin position="30"/>
        <end position="52"/>
    </location>
</feature>
<feature type="transmembrane region" description="Helical" evidence="1">
    <location>
        <begin position="64"/>
        <end position="84"/>
    </location>
</feature>
<dbReference type="RefSeq" id="WP_238312638.1">
    <property type="nucleotide sequence ID" value="NZ_BPQH01000001.1"/>
</dbReference>
<evidence type="ECO:0000313" key="2">
    <source>
        <dbReference type="EMBL" id="GJD47310.1"/>
    </source>
</evidence>
<evidence type="ECO:0008006" key="4">
    <source>
        <dbReference type="Google" id="ProtNLM"/>
    </source>
</evidence>
<organism evidence="2 3">
    <name type="scientific">Methylobacterium crusticola</name>
    <dbReference type="NCBI Taxonomy" id="1697972"/>
    <lineage>
        <taxon>Bacteria</taxon>
        <taxon>Pseudomonadati</taxon>
        <taxon>Pseudomonadota</taxon>
        <taxon>Alphaproteobacteria</taxon>
        <taxon>Hyphomicrobiales</taxon>
        <taxon>Methylobacteriaceae</taxon>
        <taxon>Methylobacterium</taxon>
    </lineage>
</organism>
<feature type="transmembrane region" description="Helical" evidence="1">
    <location>
        <begin position="446"/>
        <end position="466"/>
    </location>
</feature>
<feature type="transmembrane region" description="Helical" evidence="1">
    <location>
        <begin position="503"/>
        <end position="521"/>
    </location>
</feature>
<keyword evidence="1" id="KW-1133">Transmembrane helix</keyword>
<feature type="transmembrane region" description="Helical" evidence="1">
    <location>
        <begin position="473"/>
        <end position="491"/>
    </location>
</feature>
<feature type="transmembrane region" description="Helical" evidence="1">
    <location>
        <begin position="341"/>
        <end position="359"/>
    </location>
</feature>
<reference evidence="2" key="1">
    <citation type="journal article" date="2021" name="Front. Microbiol.">
        <title>Comprehensive Comparative Genomics and Phenotyping of Methylobacterium Species.</title>
        <authorList>
            <person name="Alessa O."/>
            <person name="Ogura Y."/>
            <person name="Fujitani Y."/>
            <person name="Takami H."/>
            <person name="Hayashi T."/>
            <person name="Sahin N."/>
            <person name="Tani A."/>
        </authorList>
    </citation>
    <scope>NUCLEOTIDE SEQUENCE</scope>
    <source>
        <strain evidence="2">KCTC 52305</strain>
    </source>
</reference>
<feature type="transmembrane region" description="Helical" evidence="1">
    <location>
        <begin position="182"/>
        <end position="203"/>
    </location>
</feature>
<evidence type="ECO:0000256" key="1">
    <source>
        <dbReference type="SAM" id="Phobius"/>
    </source>
</evidence>
<feature type="transmembrane region" description="Helical" evidence="1">
    <location>
        <begin position="132"/>
        <end position="153"/>
    </location>
</feature>
<evidence type="ECO:0000313" key="3">
    <source>
        <dbReference type="Proteomes" id="UP001055167"/>
    </source>
</evidence>
<feature type="transmembrane region" description="Helical" evidence="1">
    <location>
        <begin position="261"/>
        <end position="284"/>
    </location>
</feature>
<name>A0ABQ4QPU7_9HYPH</name>
<dbReference type="Proteomes" id="UP001055167">
    <property type="component" value="Unassembled WGS sequence"/>
</dbReference>
<keyword evidence="1" id="KW-0812">Transmembrane</keyword>
<reference evidence="2" key="2">
    <citation type="submission" date="2021-08" db="EMBL/GenBank/DDBJ databases">
        <authorList>
            <person name="Tani A."/>
            <person name="Ola A."/>
            <person name="Ogura Y."/>
            <person name="Katsura K."/>
            <person name="Hayashi T."/>
        </authorList>
    </citation>
    <scope>NUCLEOTIDE SEQUENCE</scope>
    <source>
        <strain evidence="2">KCTC 52305</strain>
    </source>
</reference>
<dbReference type="PANTHER" id="PTHR31610:SF0">
    <property type="entry name" value="SLC26A_SULP TRANSPORTER DOMAIN-CONTAINING PROTEIN"/>
    <property type="match status" value="1"/>
</dbReference>
<proteinExistence type="predicted"/>
<keyword evidence="1" id="KW-0472">Membrane</keyword>
<dbReference type="PANTHER" id="PTHR31610">
    <property type="entry name" value="SLR0360 PROTEIN"/>
    <property type="match status" value="1"/>
</dbReference>
<accession>A0ABQ4QPU7</accession>
<feature type="transmembrane region" description="Helical" evidence="1">
    <location>
        <begin position="366"/>
        <end position="388"/>
    </location>
</feature>
<feature type="transmembrane region" description="Helical" evidence="1">
    <location>
        <begin position="96"/>
        <end position="120"/>
    </location>
</feature>
<protein>
    <recommendedName>
        <fullName evidence="4">Xanthine permease</fullName>
    </recommendedName>
</protein>
<gene>
    <name evidence="2" type="ORF">OPKNFCMD_0016</name>
</gene>
<feature type="transmembrane region" description="Helical" evidence="1">
    <location>
        <begin position="160"/>
        <end position="176"/>
    </location>
</feature>
<sequence>MRATGADGPGLAPAGAGAGPRLFVPGDWNALFGFGTNILVNLLVLTGLLRFVLGMPDAVTFGRILPAVGLMLFLSTAYYGWLAYRLARATGRDDVCALPSGISVPHMFIVVFVIMLPIKLATGDPVKGWEAGLAWVFIQSFILMLGGFAAPVVRRITPRAALLGTLAGVSVTFIAMRPALELITTPVIGVVAFAIILLAWFGGVRYPGRLPAGLVAILFGMAVAWGAKLVGVEAGGVSGPGFVAALQGIGFSVPLPAVGHVFGGFSFLGIILVTAIPFGIYDLVEAMDNVESAEVAGDAYPTTRVLTADGVVSLIGCLMGNPFINAVYIGHPGWKAMGGRIGYSFATGAVVLVLAWLNLISLLSSLVPVVAIAPILLYIGMLIGAQAFQETPHAHAPAIVLAFAPHLASWGKTLVDGALGAAGTSAAMVGLDKLGQAGVLYGGLEVLGEGAILGGLILGAVAVFIIERDFRRAAGFAGAGAILTFFGFMHGPAVGVAVKPGLAAAYLMVAGLLWAAARVEAPAPSRASPRQVPAE</sequence>
<dbReference type="EMBL" id="BPQH01000001">
    <property type="protein sequence ID" value="GJD47310.1"/>
    <property type="molecule type" value="Genomic_DNA"/>
</dbReference>
<feature type="transmembrane region" description="Helical" evidence="1">
    <location>
        <begin position="210"/>
        <end position="227"/>
    </location>
</feature>
<comment type="caution">
    <text evidence="2">The sequence shown here is derived from an EMBL/GenBank/DDBJ whole genome shotgun (WGS) entry which is preliminary data.</text>
</comment>
<keyword evidence="3" id="KW-1185">Reference proteome</keyword>
<feature type="transmembrane region" description="Helical" evidence="1">
    <location>
        <begin position="305"/>
        <end position="329"/>
    </location>
</feature>